<proteinExistence type="inferred from homology"/>
<keyword evidence="7 8" id="KW-0472">Membrane</keyword>
<accession>A0A445JJY5</accession>
<gene>
    <name evidence="9" type="ORF">D0Y65_021599</name>
</gene>
<name>A0A445JJY5_GLYSO</name>
<evidence type="ECO:0000256" key="3">
    <source>
        <dbReference type="ARBA" id="ARBA00022448"/>
    </source>
</evidence>
<keyword evidence="3" id="KW-0813">Transport</keyword>
<dbReference type="GO" id="GO:0006865">
    <property type="term" value="P:amino acid transport"/>
    <property type="evidence" value="ECO:0007669"/>
    <property type="project" value="UniProtKB-KW"/>
</dbReference>
<keyword evidence="5" id="KW-0029">Amino-acid transport</keyword>
<protein>
    <submittedName>
        <fullName evidence="9">Protein GLUTAMINE DUMPER 2</fullName>
    </submittedName>
</protein>
<evidence type="ECO:0000256" key="7">
    <source>
        <dbReference type="ARBA" id="ARBA00023136"/>
    </source>
</evidence>
<organism evidence="9 10">
    <name type="scientific">Glycine soja</name>
    <name type="common">Wild soybean</name>
    <dbReference type="NCBI Taxonomy" id="3848"/>
    <lineage>
        <taxon>Eukaryota</taxon>
        <taxon>Viridiplantae</taxon>
        <taxon>Streptophyta</taxon>
        <taxon>Embryophyta</taxon>
        <taxon>Tracheophyta</taxon>
        <taxon>Spermatophyta</taxon>
        <taxon>Magnoliopsida</taxon>
        <taxon>eudicotyledons</taxon>
        <taxon>Gunneridae</taxon>
        <taxon>Pentapetalae</taxon>
        <taxon>rosids</taxon>
        <taxon>fabids</taxon>
        <taxon>Fabales</taxon>
        <taxon>Fabaceae</taxon>
        <taxon>Papilionoideae</taxon>
        <taxon>50 kb inversion clade</taxon>
        <taxon>NPAAA clade</taxon>
        <taxon>indigoferoid/millettioid clade</taxon>
        <taxon>Phaseoleae</taxon>
        <taxon>Glycine</taxon>
        <taxon>Glycine subgen. Soja</taxon>
    </lineage>
</organism>
<dbReference type="InterPro" id="IPR040359">
    <property type="entry name" value="GDU"/>
</dbReference>
<evidence type="ECO:0000313" key="10">
    <source>
        <dbReference type="Proteomes" id="UP000289340"/>
    </source>
</evidence>
<comment type="similarity">
    <text evidence="2">Belongs to the GLUTAMINE DUMPER 1 (TC 9.B.60) family.</text>
</comment>
<dbReference type="GO" id="GO:0016020">
    <property type="term" value="C:membrane"/>
    <property type="evidence" value="ECO:0007669"/>
    <property type="project" value="UniProtKB-SubCell"/>
</dbReference>
<evidence type="ECO:0000256" key="1">
    <source>
        <dbReference type="ARBA" id="ARBA00004167"/>
    </source>
</evidence>
<evidence type="ECO:0000256" key="4">
    <source>
        <dbReference type="ARBA" id="ARBA00022692"/>
    </source>
</evidence>
<comment type="subcellular location">
    <subcellularLocation>
        <location evidence="1">Membrane</location>
        <topology evidence="1">Single-pass membrane protein</topology>
    </subcellularLocation>
</comment>
<sequence>MNSTMSESGAGGFKTLSSPIPYLFGGLAIMLAVIAVALLILAWSYRKQYYTSSNSASDEEKPPPIKMVEKEENVSEPKIVVIMAGESNPTYLAKPVPSTSHNEQPLFKVAVCRSESE</sequence>
<keyword evidence="6 8" id="KW-1133">Transmembrane helix</keyword>
<comment type="caution">
    <text evidence="9">The sequence shown here is derived from an EMBL/GenBank/DDBJ whole genome shotgun (WGS) entry which is preliminary data.</text>
</comment>
<reference evidence="9 10" key="1">
    <citation type="submission" date="2018-09" db="EMBL/GenBank/DDBJ databases">
        <title>A high-quality reference genome of wild soybean provides a powerful tool to mine soybean genomes.</title>
        <authorList>
            <person name="Xie M."/>
            <person name="Chung C.Y.L."/>
            <person name="Li M.-W."/>
            <person name="Wong F.-L."/>
            <person name="Chan T.-F."/>
            <person name="Lam H.-M."/>
        </authorList>
    </citation>
    <scope>NUCLEOTIDE SEQUENCE [LARGE SCALE GENOMIC DNA]</scope>
    <source>
        <strain evidence="10">cv. W05</strain>
        <tissue evidence="9">Hypocotyl of etiolated seedlings</tissue>
    </source>
</reference>
<evidence type="ECO:0000256" key="5">
    <source>
        <dbReference type="ARBA" id="ARBA00022970"/>
    </source>
</evidence>
<dbReference type="EMBL" id="QZWG01000008">
    <property type="protein sequence ID" value="RZB98795.1"/>
    <property type="molecule type" value="Genomic_DNA"/>
</dbReference>
<dbReference type="PANTHER" id="PTHR33228">
    <property type="entry name" value="PROTEIN GLUTAMINE DUMPER 4-RELATED"/>
    <property type="match status" value="1"/>
</dbReference>
<feature type="transmembrane region" description="Helical" evidence="8">
    <location>
        <begin position="20"/>
        <end position="43"/>
    </location>
</feature>
<evidence type="ECO:0000256" key="2">
    <source>
        <dbReference type="ARBA" id="ARBA00009977"/>
    </source>
</evidence>
<dbReference type="Gramene" id="XM_028386612.1">
    <property type="protein sequence ID" value="XP_028242413.1"/>
    <property type="gene ID" value="LOC114420900"/>
</dbReference>
<keyword evidence="4 8" id="KW-0812">Transmembrane</keyword>
<dbReference type="PANTHER" id="PTHR33228:SF64">
    <property type="entry name" value="PROTEIN, PUTATIVE-RELATED"/>
    <property type="match status" value="1"/>
</dbReference>
<evidence type="ECO:0000256" key="6">
    <source>
        <dbReference type="ARBA" id="ARBA00022989"/>
    </source>
</evidence>
<dbReference type="GO" id="GO:0080143">
    <property type="term" value="P:regulation of amino acid export"/>
    <property type="evidence" value="ECO:0007669"/>
    <property type="project" value="InterPro"/>
</dbReference>
<dbReference type="Proteomes" id="UP000289340">
    <property type="component" value="Chromosome 8"/>
</dbReference>
<dbReference type="AlphaFoldDB" id="A0A445JJY5"/>
<evidence type="ECO:0000313" key="9">
    <source>
        <dbReference type="EMBL" id="RZB98795.1"/>
    </source>
</evidence>
<keyword evidence="10" id="KW-1185">Reference proteome</keyword>
<evidence type="ECO:0000256" key="8">
    <source>
        <dbReference type="SAM" id="Phobius"/>
    </source>
</evidence>